<keyword evidence="3 8" id="KW-0813">Transport</keyword>
<feature type="transmembrane region" description="Helical" evidence="8">
    <location>
        <begin position="102"/>
        <end position="124"/>
    </location>
</feature>
<dbReference type="Gene3D" id="1.10.3720.10">
    <property type="entry name" value="MetI-like"/>
    <property type="match status" value="1"/>
</dbReference>
<dbReference type="EMBL" id="JAMQGM010000051">
    <property type="protein sequence ID" value="MCM2580084.1"/>
    <property type="molecule type" value="Genomic_DNA"/>
</dbReference>
<evidence type="ECO:0000256" key="5">
    <source>
        <dbReference type="ARBA" id="ARBA00022692"/>
    </source>
</evidence>
<name>A0ABT0XE45_9ACTN</name>
<comment type="subcellular location">
    <subcellularLocation>
        <location evidence="1 8">Cell membrane</location>
        <topology evidence="1 8">Multi-pass membrane protein</topology>
    </subcellularLocation>
</comment>
<dbReference type="RefSeq" id="WP_251418589.1">
    <property type="nucleotide sequence ID" value="NZ_JAMQGM010000051.1"/>
</dbReference>
<feature type="transmembrane region" description="Helical" evidence="8">
    <location>
        <begin position="130"/>
        <end position="153"/>
    </location>
</feature>
<dbReference type="CDD" id="cd06261">
    <property type="entry name" value="TM_PBP2"/>
    <property type="match status" value="1"/>
</dbReference>
<dbReference type="SUPFAM" id="SSF161098">
    <property type="entry name" value="MetI-like"/>
    <property type="match status" value="1"/>
</dbReference>
<evidence type="ECO:0000313" key="11">
    <source>
        <dbReference type="Proteomes" id="UP001167160"/>
    </source>
</evidence>
<dbReference type="PROSITE" id="PS50928">
    <property type="entry name" value="ABC_TM1"/>
    <property type="match status" value="1"/>
</dbReference>
<evidence type="ECO:0000256" key="7">
    <source>
        <dbReference type="ARBA" id="ARBA00023136"/>
    </source>
</evidence>
<dbReference type="Pfam" id="PF00528">
    <property type="entry name" value="BPD_transp_1"/>
    <property type="match status" value="1"/>
</dbReference>
<protein>
    <submittedName>
        <fullName evidence="10">ABC transporter permease</fullName>
    </submittedName>
</protein>
<sequence>MNLSRPARIALRIAAGLGFAVIYVPLTLVLVNSFNIDRSSGWPPAGLTLNWWEQAWHSNGARAALWTSVKAALGATGISLVLGTLLAFAVQRYRFFGRESISFLVVLPIALPGIVTGVALNTAFRAVLEPFGVGLGMFTVVVGHATFCVVVVFNNVIARLRRTALSFEEAAADLGADTFQIFRDITFPLVRSALVAGALLSFALSFDEIVVTTFTAGPGVQTLPIWVFSNMTRPAQAPVVNVVAAVLVLLSVLPIYLAQRLSSDTAGTSRI</sequence>
<evidence type="ECO:0000256" key="8">
    <source>
        <dbReference type="RuleBase" id="RU363032"/>
    </source>
</evidence>
<evidence type="ECO:0000256" key="2">
    <source>
        <dbReference type="ARBA" id="ARBA00007069"/>
    </source>
</evidence>
<feature type="transmembrane region" description="Helical" evidence="8">
    <location>
        <begin position="237"/>
        <end position="257"/>
    </location>
</feature>
<comment type="caution">
    <text evidence="10">The sequence shown here is derived from an EMBL/GenBank/DDBJ whole genome shotgun (WGS) entry which is preliminary data.</text>
</comment>
<feature type="transmembrane region" description="Helical" evidence="8">
    <location>
        <begin position="193"/>
        <end position="217"/>
    </location>
</feature>
<evidence type="ECO:0000256" key="4">
    <source>
        <dbReference type="ARBA" id="ARBA00022475"/>
    </source>
</evidence>
<keyword evidence="7 8" id="KW-0472">Membrane</keyword>
<proteinExistence type="inferred from homology"/>
<evidence type="ECO:0000259" key="9">
    <source>
        <dbReference type="PROSITE" id="PS50928"/>
    </source>
</evidence>
<keyword evidence="5 8" id="KW-0812">Transmembrane</keyword>
<accession>A0ABT0XE45</accession>
<dbReference type="PANTHER" id="PTHR43848:SF2">
    <property type="entry name" value="PUTRESCINE TRANSPORT SYSTEM PERMEASE PROTEIN POTI"/>
    <property type="match status" value="1"/>
</dbReference>
<dbReference type="InterPro" id="IPR000515">
    <property type="entry name" value="MetI-like"/>
</dbReference>
<evidence type="ECO:0000256" key="6">
    <source>
        <dbReference type="ARBA" id="ARBA00022989"/>
    </source>
</evidence>
<feature type="domain" description="ABC transmembrane type-1" evidence="9">
    <location>
        <begin position="65"/>
        <end position="258"/>
    </location>
</feature>
<dbReference type="PANTHER" id="PTHR43848">
    <property type="entry name" value="PUTRESCINE TRANSPORT SYSTEM PERMEASE PROTEIN POTI"/>
    <property type="match status" value="1"/>
</dbReference>
<keyword evidence="11" id="KW-1185">Reference proteome</keyword>
<keyword evidence="6 8" id="KW-1133">Transmembrane helix</keyword>
<dbReference type="Proteomes" id="UP001167160">
    <property type="component" value="Unassembled WGS sequence"/>
</dbReference>
<reference evidence="10" key="1">
    <citation type="journal article" date="2023" name="Int. J. Syst. Evol. Microbiol.">
        <title>Streptomyces meridianus sp. nov. isolated from brackish water of the Tagus estuary in Alcochete, Portugal.</title>
        <authorList>
            <person name="Santos J.D.N."/>
            <person name="Klimek D."/>
            <person name="Calusinska M."/>
            <person name="Lobo Da Cunha A."/>
            <person name="Catita J."/>
            <person name="Goncalves H."/>
            <person name="Gonzalez I."/>
            <person name="Reyes F."/>
            <person name="Lage O.M."/>
        </authorList>
    </citation>
    <scope>NUCLEOTIDE SEQUENCE</scope>
    <source>
        <strain evidence="10">MTZ3.1</strain>
    </source>
</reference>
<organism evidence="10 11">
    <name type="scientific">Streptomyces meridianus</name>
    <dbReference type="NCBI Taxonomy" id="2938945"/>
    <lineage>
        <taxon>Bacteria</taxon>
        <taxon>Bacillati</taxon>
        <taxon>Actinomycetota</taxon>
        <taxon>Actinomycetes</taxon>
        <taxon>Kitasatosporales</taxon>
        <taxon>Streptomycetaceae</taxon>
        <taxon>Streptomyces</taxon>
    </lineage>
</organism>
<dbReference type="InterPro" id="IPR051789">
    <property type="entry name" value="Bact_Polyamine_Transport"/>
</dbReference>
<evidence type="ECO:0000256" key="1">
    <source>
        <dbReference type="ARBA" id="ARBA00004651"/>
    </source>
</evidence>
<feature type="transmembrane region" description="Helical" evidence="8">
    <location>
        <begin position="9"/>
        <end position="31"/>
    </location>
</feature>
<evidence type="ECO:0000256" key="3">
    <source>
        <dbReference type="ARBA" id="ARBA00022448"/>
    </source>
</evidence>
<evidence type="ECO:0000313" key="10">
    <source>
        <dbReference type="EMBL" id="MCM2580084.1"/>
    </source>
</evidence>
<comment type="similarity">
    <text evidence="2">Belongs to the binding-protein-dependent transport system permease family. CysTW subfamily.</text>
</comment>
<keyword evidence="4" id="KW-1003">Cell membrane</keyword>
<dbReference type="InterPro" id="IPR035906">
    <property type="entry name" value="MetI-like_sf"/>
</dbReference>
<gene>
    <name evidence="10" type="ORF">M1E25_22505</name>
</gene>
<feature type="transmembrane region" description="Helical" evidence="8">
    <location>
        <begin position="71"/>
        <end position="90"/>
    </location>
</feature>